<evidence type="ECO:0000259" key="2">
    <source>
        <dbReference type="Pfam" id="PF02470"/>
    </source>
</evidence>
<dbReference type="InterPro" id="IPR003399">
    <property type="entry name" value="Mce/MlaD"/>
</dbReference>
<evidence type="ECO:0000313" key="5">
    <source>
        <dbReference type="Proteomes" id="UP001190465"/>
    </source>
</evidence>
<dbReference type="PROSITE" id="PS51257">
    <property type="entry name" value="PROKAR_LIPOPROTEIN"/>
    <property type="match status" value="1"/>
</dbReference>
<feature type="domain" description="Mce/MlaD" evidence="2">
    <location>
        <begin position="51"/>
        <end position="125"/>
    </location>
</feature>
<accession>A0ABN9NRH3</accession>
<dbReference type="Pfam" id="PF11887">
    <property type="entry name" value="Mce4_CUP1"/>
    <property type="match status" value="1"/>
</dbReference>
<dbReference type="InterPro" id="IPR024516">
    <property type="entry name" value="Mce_C"/>
</dbReference>
<gene>
    <name evidence="4" type="ORF">MU0053_004773</name>
</gene>
<evidence type="ECO:0000256" key="1">
    <source>
        <dbReference type="SAM" id="MobiDB-lite"/>
    </source>
</evidence>
<dbReference type="PANTHER" id="PTHR33371">
    <property type="entry name" value="INTERMEMBRANE PHOSPHOLIPID TRANSPORT SYSTEM BINDING PROTEIN MLAD-RELATED"/>
    <property type="match status" value="1"/>
</dbReference>
<dbReference type="EMBL" id="OY726397">
    <property type="protein sequence ID" value="CAJ1510762.1"/>
    <property type="molecule type" value="Genomic_DNA"/>
</dbReference>
<feature type="domain" description="Mammalian cell entry C-terminal" evidence="3">
    <location>
        <begin position="133"/>
        <end position="292"/>
    </location>
</feature>
<dbReference type="RefSeq" id="WP_308480040.1">
    <property type="nucleotide sequence ID" value="NZ_OY726397.1"/>
</dbReference>
<dbReference type="NCBIfam" id="TIGR00996">
    <property type="entry name" value="Mtu_fam_mce"/>
    <property type="match status" value="1"/>
</dbReference>
<organism evidence="4 5">
    <name type="scientific">[Mycobacterium] burgundiense</name>
    <dbReference type="NCBI Taxonomy" id="3064286"/>
    <lineage>
        <taxon>Bacteria</taxon>
        <taxon>Bacillati</taxon>
        <taxon>Actinomycetota</taxon>
        <taxon>Actinomycetes</taxon>
        <taxon>Mycobacteriales</taxon>
        <taxon>Mycobacteriaceae</taxon>
        <taxon>Mycolicibacterium</taxon>
    </lineage>
</organism>
<keyword evidence="5" id="KW-1185">Reference proteome</keyword>
<dbReference type="InterPro" id="IPR052336">
    <property type="entry name" value="MlaD_Phospholipid_Transporter"/>
</dbReference>
<reference evidence="4 5" key="1">
    <citation type="submission" date="2023-08" db="EMBL/GenBank/DDBJ databases">
        <authorList>
            <person name="Folkvardsen B D."/>
            <person name="Norman A."/>
        </authorList>
    </citation>
    <scope>NUCLEOTIDE SEQUENCE [LARGE SCALE GENOMIC DNA]</scope>
    <source>
        <strain evidence="4 5">Mu0053</strain>
    </source>
</reference>
<proteinExistence type="predicted"/>
<protein>
    <submittedName>
        <fullName evidence="4">MCE family protein</fullName>
    </submittedName>
</protein>
<name>A0ABN9NRH3_9MYCO</name>
<evidence type="ECO:0000259" key="3">
    <source>
        <dbReference type="Pfam" id="PF11887"/>
    </source>
</evidence>
<dbReference type="PANTHER" id="PTHR33371:SF15">
    <property type="entry name" value="LIPOPROTEIN LPRN"/>
    <property type="match status" value="1"/>
</dbReference>
<evidence type="ECO:0000313" key="4">
    <source>
        <dbReference type="EMBL" id="CAJ1510762.1"/>
    </source>
</evidence>
<dbReference type="Proteomes" id="UP001190465">
    <property type="component" value="Chromosome"/>
</dbReference>
<dbReference type="Pfam" id="PF02470">
    <property type="entry name" value="MlaD"/>
    <property type="match status" value="1"/>
</dbReference>
<sequence length="419" mass="44076">MTVHNRSHRGFRLRAAALIAGSVVVATTGCAFQGLNSLPLPGTVGGGKHATSYHIEFANIGALESNSPVMVDDVVVGHVGKMSFSNWHIDVEISVHADAVVPANALASIGQTSLLGSMHVALDPPIGQAPNGRLPADATIPLDKSMIFPSTEQTLSALSAVVNGGGLGRIGNIIHNFNAALSGRESDVRDLLNRLDRFVEVLDTQRANIVASIDEMKDLAVVFADQSQVISAALREIPQAFDVLITEQPRITHALKKLHAFSDSSTRLVHDTQTDLVTNLDNLGPTLRALADVGDGLDRALAYLTVYPYGQNLIDRAVRGDYMNLFEIIDLTVPRLKRTTMLGTRWEDPNAPLVPAPGEPAYLNFIADPLRSMTDAAAGTPTGPDQGPASQPAPSSAPAPAAGPPLIFAGPYGPPAGGG</sequence>
<dbReference type="InterPro" id="IPR005693">
    <property type="entry name" value="Mce"/>
</dbReference>
<feature type="region of interest" description="Disordered" evidence="1">
    <location>
        <begin position="374"/>
        <end position="419"/>
    </location>
</feature>
<feature type="compositionally biased region" description="Low complexity" evidence="1">
    <location>
        <begin position="383"/>
        <end position="394"/>
    </location>
</feature>